<gene>
    <name evidence="2" type="ORF">SAMN05444373_10475</name>
</gene>
<dbReference type="RefSeq" id="WP_149679319.1">
    <property type="nucleotide sequence ID" value="NZ_FQZP01000047.1"/>
</dbReference>
<evidence type="ECO:0000313" key="3">
    <source>
        <dbReference type="Proteomes" id="UP000324781"/>
    </source>
</evidence>
<dbReference type="EMBL" id="FQZP01000047">
    <property type="protein sequence ID" value="SHJ37477.1"/>
    <property type="molecule type" value="Genomic_DNA"/>
</dbReference>
<dbReference type="Proteomes" id="UP000324781">
    <property type="component" value="Unassembled WGS sequence"/>
</dbReference>
<protein>
    <submittedName>
        <fullName evidence="2">Uncharacterized protein</fullName>
    </submittedName>
</protein>
<proteinExistence type="predicted"/>
<sequence length="533" mass="58486">MILALRYGDLSATVSEANRLANEIDQYCNDLSNKVQAKMYAVTGGMSSALNNADYYVKAKINQLRTKSANARMLSTKTQELLDTAKRVDKDVKHTIEANQNNFFQKNPELCPPKTRLVLTSFWCDMKNVPLLGDLLKLGEDAVSAISDLVKDIRYWWECGGGQELVMNCLDMLLKIGLAVAAVITAVTAVTALLAATVITAGAVIYAVAACVAAVIATANAVANAGYSVKAIQESYAGNPAMAQIYGKRDTLAQHLRETNFKDKFLNRLSNFGAAAIEFTEALAGVVLIIHSIGKTINSILSKNGVSFAFKELARGKDGKLTKKVTLKSIWRGTKALILNEKLTTSTSAGLRTTLLTNISQSAKYQLALLKYALKDPGRWFRTKQVGDLGFFRNIAEKIRYNLTLFKTTKPLKKVETVVEVTNNVLEKIQKTLQPDKEDKKKGLLRRLLRRYSEKIVQDTLFDNDYAKLINKTGIGGLISNLDKSGNIKDISGFGNGLIGKIKDVKKSWQEAYSSFKSLYPYFECSPAGGGSP</sequence>
<feature type="transmembrane region" description="Helical" evidence="1">
    <location>
        <begin position="203"/>
        <end position="223"/>
    </location>
</feature>
<name>A0A1M6ISU4_9FIRM</name>
<keyword evidence="3" id="KW-1185">Reference proteome</keyword>
<evidence type="ECO:0000313" key="2">
    <source>
        <dbReference type="EMBL" id="SHJ37477.1"/>
    </source>
</evidence>
<keyword evidence="1" id="KW-1133">Transmembrane helix</keyword>
<feature type="transmembrane region" description="Helical" evidence="1">
    <location>
        <begin position="176"/>
        <end position="197"/>
    </location>
</feature>
<keyword evidence="1" id="KW-0472">Membrane</keyword>
<reference evidence="2 3" key="1">
    <citation type="submission" date="2016-11" db="EMBL/GenBank/DDBJ databases">
        <authorList>
            <person name="Varghese N."/>
            <person name="Submissions S."/>
        </authorList>
    </citation>
    <scope>NUCLEOTIDE SEQUENCE [LARGE SCALE GENOMIC DNA]</scope>
    <source>
        <strain evidence="2 3">DSM 19027</strain>
    </source>
</reference>
<dbReference type="AlphaFoldDB" id="A0A1M6ISU4"/>
<accession>A0A1M6ISU4</accession>
<keyword evidence="1" id="KW-0812">Transmembrane</keyword>
<evidence type="ECO:0000256" key="1">
    <source>
        <dbReference type="SAM" id="Phobius"/>
    </source>
</evidence>
<organism evidence="2 3">
    <name type="scientific">Thermoclostridium caenicola</name>
    <dbReference type="NCBI Taxonomy" id="659425"/>
    <lineage>
        <taxon>Bacteria</taxon>
        <taxon>Bacillati</taxon>
        <taxon>Bacillota</taxon>
        <taxon>Clostridia</taxon>
        <taxon>Eubacteriales</taxon>
        <taxon>Oscillospiraceae</taxon>
        <taxon>Thermoclostridium</taxon>
    </lineage>
</organism>
<dbReference type="OrthoDB" id="2066857at2"/>